<evidence type="ECO:0000313" key="2">
    <source>
        <dbReference type="EMBL" id="KAG8630961.1"/>
    </source>
</evidence>
<feature type="region of interest" description="Disordered" evidence="1">
    <location>
        <begin position="84"/>
        <end position="188"/>
    </location>
</feature>
<feature type="compositionally biased region" description="Polar residues" evidence="1">
    <location>
        <begin position="84"/>
        <end position="103"/>
    </location>
</feature>
<name>A0A8K0PIB3_9PEZI</name>
<feature type="compositionally biased region" description="Basic and acidic residues" evidence="1">
    <location>
        <begin position="171"/>
        <end position="188"/>
    </location>
</feature>
<sequence length="188" mass="21206">MRDSGSVLDAIVDMRDGWPNLEEHMCSSAHYPFDFLRDVEELPDSCLMRDDGLGDENESEEPDLDTMIHWPGTEELVPAITARVTPSTNENHGQSGPQGSTSYLLLEQPPVPTPMTETPSDPEPDTHTATFTFRAPLPPPSSPKKIRLHPRRRRRHRSIDMSQPKNMIAAKWHERVASSRDADDQSKE</sequence>
<protein>
    <submittedName>
        <fullName evidence="2">Uncharacterized protein</fullName>
    </submittedName>
</protein>
<keyword evidence="3" id="KW-1185">Reference proteome</keyword>
<dbReference type="EMBL" id="JAESVG020000001">
    <property type="protein sequence ID" value="KAG8630961.1"/>
    <property type="molecule type" value="Genomic_DNA"/>
</dbReference>
<evidence type="ECO:0000313" key="3">
    <source>
        <dbReference type="Proteomes" id="UP000809789"/>
    </source>
</evidence>
<organism evidence="2 3">
    <name type="scientific">Elsinoe batatas</name>
    <dbReference type="NCBI Taxonomy" id="2601811"/>
    <lineage>
        <taxon>Eukaryota</taxon>
        <taxon>Fungi</taxon>
        <taxon>Dikarya</taxon>
        <taxon>Ascomycota</taxon>
        <taxon>Pezizomycotina</taxon>
        <taxon>Dothideomycetes</taxon>
        <taxon>Dothideomycetidae</taxon>
        <taxon>Myriangiales</taxon>
        <taxon>Elsinoaceae</taxon>
        <taxon>Elsinoe</taxon>
    </lineage>
</organism>
<reference evidence="2" key="1">
    <citation type="submission" date="2021-07" db="EMBL/GenBank/DDBJ databases">
        <title>Elsinoe batatas strain:CRI-CJ2 Genome sequencing and assembly.</title>
        <authorList>
            <person name="Huang L."/>
        </authorList>
    </citation>
    <scope>NUCLEOTIDE SEQUENCE</scope>
    <source>
        <strain evidence="2">CRI-CJ2</strain>
    </source>
</reference>
<accession>A0A8K0PIB3</accession>
<dbReference type="AlphaFoldDB" id="A0A8K0PIB3"/>
<gene>
    <name evidence="2" type="ORF">KVT40_000101</name>
</gene>
<comment type="caution">
    <text evidence="2">The sequence shown here is derived from an EMBL/GenBank/DDBJ whole genome shotgun (WGS) entry which is preliminary data.</text>
</comment>
<feature type="compositionally biased region" description="Basic residues" evidence="1">
    <location>
        <begin position="144"/>
        <end position="157"/>
    </location>
</feature>
<proteinExistence type="predicted"/>
<dbReference type="Proteomes" id="UP000809789">
    <property type="component" value="Unassembled WGS sequence"/>
</dbReference>
<evidence type="ECO:0000256" key="1">
    <source>
        <dbReference type="SAM" id="MobiDB-lite"/>
    </source>
</evidence>
<dbReference type="OrthoDB" id="10497366at2759"/>